<dbReference type="SUPFAM" id="SSF55550">
    <property type="entry name" value="SH2 domain"/>
    <property type="match status" value="1"/>
</dbReference>
<keyword evidence="8 13" id="KW-0238">DNA-binding</keyword>
<evidence type="ECO:0000256" key="3">
    <source>
        <dbReference type="ARBA" id="ARBA00005586"/>
    </source>
</evidence>
<dbReference type="CDD" id="cd16855">
    <property type="entry name" value="STAT5_CCD"/>
    <property type="match status" value="1"/>
</dbReference>
<dbReference type="InterPro" id="IPR001217">
    <property type="entry name" value="STAT"/>
</dbReference>
<dbReference type="FunFam" id="2.60.40.630:FF:000003">
    <property type="entry name" value="Signal transducer and transcription activator 6"/>
    <property type="match status" value="1"/>
</dbReference>
<evidence type="ECO:0000313" key="17">
    <source>
        <dbReference type="Proteomes" id="UP001283361"/>
    </source>
</evidence>
<dbReference type="InterPro" id="IPR046994">
    <property type="entry name" value="STAT5_CC"/>
</dbReference>
<dbReference type="AlphaFoldDB" id="A0AAE1D661"/>
<name>A0AAE1D661_9GAST</name>
<dbReference type="InterPro" id="IPR015988">
    <property type="entry name" value="STAT_TF_CC"/>
</dbReference>
<dbReference type="Pfam" id="PF01017">
    <property type="entry name" value="STAT_alpha"/>
    <property type="match status" value="1"/>
</dbReference>
<dbReference type="PANTHER" id="PTHR11801">
    <property type="entry name" value="SIGNAL TRANSDUCER AND ACTIVATOR OF TRANSCRIPTION"/>
    <property type="match status" value="1"/>
</dbReference>
<dbReference type="Pfam" id="PF21354">
    <property type="entry name" value="STAT_linker"/>
    <property type="match status" value="1"/>
</dbReference>
<dbReference type="InterPro" id="IPR008967">
    <property type="entry name" value="p53-like_TF_DNA-bd_sf"/>
</dbReference>
<evidence type="ECO:0000256" key="7">
    <source>
        <dbReference type="ARBA" id="ARBA00023015"/>
    </source>
</evidence>
<evidence type="ECO:0000256" key="14">
    <source>
        <dbReference type="SAM" id="Coils"/>
    </source>
</evidence>
<dbReference type="FunFam" id="3.30.505.10:FF:000057">
    <property type="entry name" value="Signal transducer and activator of transcription"/>
    <property type="match status" value="1"/>
</dbReference>
<keyword evidence="5 13" id="KW-0597">Phosphoprotein</keyword>
<dbReference type="Gene3D" id="3.30.505.10">
    <property type="entry name" value="SH2 domain"/>
    <property type="match status" value="1"/>
</dbReference>
<feature type="domain" description="SH2" evidence="15">
    <location>
        <begin position="588"/>
        <end position="688"/>
    </location>
</feature>
<dbReference type="EMBL" id="JAWDGP010005311">
    <property type="protein sequence ID" value="KAK3757903.1"/>
    <property type="molecule type" value="Genomic_DNA"/>
</dbReference>
<keyword evidence="11 13" id="KW-0539">Nucleus</keyword>
<evidence type="ECO:0000313" key="16">
    <source>
        <dbReference type="EMBL" id="KAK3757903.1"/>
    </source>
</evidence>
<organism evidence="16 17">
    <name type="scientific">Elysia crispata</name>
    <name type="common">lettuce slug</name>
    <dbReference type="NCBI Taxonomy" id="231223"/>
    <lineage>
        <taxon>Eukaryota</taxon>
        <taxon>Metazoa</taxon>
        <taxon>Spiralia</taxon>
        <taxon>Lophotrochozoa</taxon>
        <taxon>Mollusca</taxon>
        <taxon>Gastropoda</taxon>
        <taxon>Heterobranchia</taxon>
        <taxon>Euthyneura</taxon>
        <taxon>Panpulmonata</taxon>
        <taxon>Sacoglossa</taxon>
        <taxon>Placobranchoidea</taxon>
        <taxon>Plakobranchidae</taxon>
        <taxon>Elysia</taxon>
    </lineage>
</organism>
<dbReference type="InterPro" id="IPR013800">
    <property type="entry name" value="STAT_TF_alpha"/>
</dbReference>
<evidence type="ECO:0000256" key="2">
    <source>
        <dbReference type="ARBA" id="ARBA00004496"/>
    </source>
</evidence>
<accession>A0AAE1D661</accession>
<evidence type="ECO:0000256" key="4">
    <source>
        <dbReference type="ARBA" id="ARBA00022490"/>
    </source>
</evidence>
<dbReference type="InterPro" id="IPR013801">
    <property type="entry name" value="STAT_TF_DNA-bd"/>
</dbReference>
<dbReference type="Pfam" id="PF02864">
    <property type="entry name" value="STAT_bind"/>
    <property type="match status" value="1"/>
</dbReference>
<dbReference type="PROSITE" id="PS50001">
    <property type="entry name" value="SH2"/>
    <property type="match status" value="1"/>
</dbReference>
<evidence type="ECO:0000256" key="6">
    <source>
        <dbReference type="ARBA" id="ARBA00022999"/>
    </source>
</evidence>
<dbReference type="GO" id="GO:0001228">
    <property type="term" value="F:DNA-binding transcription activator activity, RNA polymerase II-specific"/>
    <property type="evidence" value="ECO:0007669"/>
    <property type="project" value="UniProtKB-ARBA"/>
</dbReference>
<dbReference type="InterPro" id="IPR036535">
    <property type="entry name" value="STAT_N_sf"/>
</dbReference>
<dbReference type="InterPro" id="IPR000980">
    <property type="entry name" value="SH2"/>
</dbReference>
<evidence type="ECO:0000256" key="9">
    <source>
        <dbReference type="ARBA" id="ARBA00023159"/>
    </source>
</evidence>
<dbReference type="GO" id="GO:0005829">
    <property type="term" value="C:cytosol"/>
    <property type="evidence" value="ECO:0007669"/>
    <property type="project" value="UniProtKB-ARBA"/>
</dbReference>
<evidence type="ECO:0000256" key="12">
    <source>
        <dbReference type="PROSITE-ProRule" id="PRU00191"/>
    </source>
</evidence>
<comment type="caution">
    <text evidence="16">The sequence shown here is derived from an EMBL/GenBank/DDBJ whole genome shotgun (WGS) entry which is preliminary data.</text>
</comment>
<dbReference type="InterPro" id="IPR035858">
    <property type="entry name" value="STAT5a/5b_DBD"/>
</dbReference>
<dbReference type="InterPro" id="IPR048988">
    <property type="entry name" value="STAT_linker"/>
</dbReference>
<dbReference type="Gene3D" id="1.10.532.10">
    <property type="entry name" value="STAT transcription factor, N-terminal domain"/>
    <property type="match status" value="1"/>
</dbReference>
<dbReference type="InterPro" id="IPR036860">
    <property type="entry name" value="SH2_dom_sf"/>
</dbReference>
<dbReference type="GO" id="GO:0005634">
    <property type="term" value="C:nucleus"/>
    <property type="evidence" value="ECO:0007669"/>
    <property type="project" value="UniProtKB-SubCell"/>
</dbReference>
<comment type="subcellular location">
    <subcellularLocation>
        <location evidence="2 13">Cytoplasm</location>
    </subcellularLocation>
    <subcellularLocation>
        <location evidence="1 13">Nucleus</location>
    </subcellularLocation>
</comment>
<protein>
    <recommendedName>
        <fullName evidence="13">Signal transducer and activator of transcription</fullName>
    </recommendedName>
</protein>
<dbReference type="Gene3D" id="1.10.238.10">
    <property type="entry name" value="EF-hand"/>
    <property type="match status" value="1"/>
</dbReference>
<keyword evidence="6 12" id="KW-0727">SH2 domain</keyword>
<keyword evidence="7 13" id="KW-0805">Transcription regulation</keyword>
<dbReference type="InterPro" id="IPR013799">
    <property type="entry name" value="STAT_TF_prot_interaction"/>
</dbReference>
<evidence type="ECO:0000256" key="5">
    <source>
        <dbReference type="ARBA" id="ARBA00022553"/>
    </source>
</evidence>
<reference evidence="16" key="1">
    <citation type="journal article" date="2023" name="G3 (Bethesda)">
        <title>A reference genome for the long-term kleptoplast-retaining sea slug Elysia crispata morphotype clarki.</title>
        <authorList>
            <person name="Eastman K.E."/>
            <person name="Pendleton A.L."/>
            <person name="Shaikh M.A."/>
            <person name="Suttiyut T."/>
            <person name="Ogas R."/>
            <person name="Tomko P."/>
            <person name="Gavelis G."/>
            <person name="Widhalm J.R."/>
            <person name="Wisecaver J.H."/>
        </authorList>
    </citation>
    <scope>NUCLEOTIDE SEQUENCE</scope>
    <source>
        <strain evidence="16">ECLA1</strain>
    </source>
</reference>
<keyword evidence="10 13" id="KW-0804">Transcription</keyword>
<dbReference type="GO" id="GO:0007166">
    <property type="term" value="P:cell surface receptor signaling pathway"/>
    <property type="evidence" value="ECO:0007669"/>
    <property type="project" value="UniProtKB-ARBA"/>
</dbReference>
<dbReference type="Gene3D" id="1.20.1050.20">
    <property type="entry name" value="STAT transcription factor, all-alpha domain"/>
    <property type="match status" value="1"/>
</dbReference>
<dbReference type="SUPFAM" id="SSF49417">
    <property type="entry name" value="p53-like transcription factors"/>
    <property type="match status" value="1"/>
</dbReference>
<dbReference type="FunFam" id="1.10.238.10:FF:000029">
    <property type="entry name" value="Signal transducer and transcription activator 6"/>
    <property type="match status" value="1"/>
</dbReference>
<gene>
    <name evidence="16" type="ORF">RRG08_058819</name>
</gene>
<evidence type="ECO:0000256" key="10">
    <source>
        <dbReference type="ARBA" id="ARBA00023163"/>
    </source>
</evidence>
<dbReference type="Gene3D" id="2.60.40.630">
    <property type="entry name" value="STAT transcription factor, DNA-binding domain"/>
    <property type="match status" value="1"/>
</dbReference>
<dbReference type="Pfam" id="PF02865">
    <property type="entry name" value="STAT_int"/>
    <property type="match status" value="1"/>
</dbReference>
<evidence type="ECO:0000256" key="8">
    <source>
        <dbReference type="ARBA" id="ARBA00023125"/>
    </source>
</evidence>
<dbReference type="CDD" id="cd16849">
    <property type="entry name" value="STAT5_DBD"/>
    <property type="match status" value="1"/>
</dbReference>
<comment type="similarity">
    <text evidence="3 13">Belongs to the transcription factor STAT family.</text>
</comment>
<evidence type="ECO:0000256" key="13">
    <source>
        <dbReference type="RuleBase" id="RU046415"/>
    </source>
</evidence>
<dbReference type="Proteomes" id="UP001283361">
    <property type="component" value="Unassembled WGS sequence"/>
</dbReference>
<dbReference type="SMART" id="SM00964">
    <property type="entry name" value="STAT_int"/>
    <property type="match status" value="1"/>
</dbReference>
<evidence type="ECO:0000256" key="11">
    <source>
        <dbReference type="ARBA" id="ARBA00023242"/>
    </source>
</evidence>
<keyword evidence="4 13" id="KW-0963">Cytoplasm</keyword>
<keyword evidence="17" id="KW-1185">Reference proteome</keyword>
<dbReference type="SUPFAM" id="SSF48092">
    <property type="entry name" value="Transcription factor STAT-4 N-domain"/>
    <property type="match status" value="1"/>
</dbReference>
<keyword evidence="14" id="KW-0175">Coiled coil</keyword>
<dbReference type="Pfam" id="PF00017">
    <property type="entry name" value="SH2"/>
    <property type="match status" value="1"/>
</dbReference>
<keyword evidence="9 13" id="KW-0010">Activator</keyword>
<evidence type="ECO:0000256" key="1">
    <source>
        <dbReference type="ARBA" id="ARBA00004123"/>
    </source>
</evidence>
<dbReference type="CDD" id="cd09919">
    <property type="entry name" value="SH2_STAT_family"/>
    <property type="match status" value="1"/>
</dbReference>
<feature type="coiled-coil region" evidence="14">
    <location>
        <begin position="203"/>
        <end position="248"/>
    </location>
</feature>
<dbReference type="SUPFAM" id="SSF47655">
    <property type="entry name" value="STAT"/>
    <property type="match status" value="1"/>
</dbReference>
<sequence>MSQWAKVQQNPNVFRQMSQYYPALFPMEIRFYLCAWIEDQRWNEIDENNPQYAPIAQKTLSEMLDLMRQRAAELTSQEFFIIKHKLDELVQKLDAIVKTNPLELIQVIKKVLLTEQQLIEQAEQSEQQMVQEFPGIDQSGIGEEIMGEIQNLSIRTRMTESGLKDLQHKQESFILRFSDSQKVQVQLQGLLQTPLSIERTQQETRLKKERDDINDQLGQLAQQLQRQRVELARKYEETIVNLQDLQKRILDNELISWKRRQQMAGNGLVLDASSLETLQQWCESLADLIWQNRHQIKKSNQLQQQLPMKFPDGEENLLQKLNDTITGLLSTLVTSTFIVEQQPPQVLKKDARFGAVVRLLVGGKLNVHMNPPQVKATIISENQAKDLLRNDMKARDDTSGDILNNTGTMEYQQSNGQLSISFKNMQLKKIKRADKKGSEAVTEEKFCVLFQSEFSVGGNELVFKVWTLSLPVVVTVHGNQECNATATVLWDNAFAEAGRVPFNVPDQVEWAALADVLNMKFQSWTGKGLSDTNLSYIASKLFGNRDPTGCMVTWSQFNKDPLPNRPFTFWEWFYTIQKLAREHLKDLWTDEAIIGFVSKNQAQDWLRTQPQGTFLLRFSDSEIGGITIAWTGETEVWNLAPFTSKDFQIRGIADRIKDLSSLVYLYPGKAKDSVFSKYYTSTTENVSSDGYIRPTLKTTIPEKYAPGSELEQLAQPFSPDSNPGSVQSGVMLQTLEPMEMLQNLDLNNTDQMPDDIITDIDIDQLLQTHQFH</sequence>
<dbReference type="InterPro" id="IPR012345">
    <property type="entry name" value="STAT_TF_DNA-bd_N"/>
</dbReference>
<dbReference type="GO" id="GO:0000977">
    <property type="term" value="F:RNA polymerase II transcription regulatory region sequence-specific DNA binding"/>
    <property type="evidence" value="ECO:0007669"/>
    <property type="project" value="UniProtKB-ARBA"/>
</dbReference>
<proteinExistence type="inferred from homology"/>
<evidence type="ECO:0000259" key="15">
    <source>
        <dbReference type="PROSITE" id="PS50001"/>
    </source>
</evidence>